<keyword evidence="1" id="KW-0732">Signal</keyword>
<gene>
    <name evidence="2" type="ORF">E5352_18140</name>
</gene>
<dbReference type="OrthoDB" id="6000565at2"/>
<dbReference type="AlphaFoldDB" id="A0A4S2CSL0"/>
<reference evidence="2 3" key="1">
    <citation type="submission" date="2019-04" db="EMBL/GenBank/DDBJ databases">
        <title>Microbes associate with the intestines of laboratory mice.</title>
        <authorList>
            <person name="Navarre W."/>
            <person name="Wong E."/>
            <person name="Huang K."/>
            <person name="Tropini C."/>
            <person name="Ng K."/>
            <person name="Yu B."/>
        </authorList>
    </citation>
    <scope>NUCLEOTIDE SEQUENCE [LARGE SCALE GENOMIC DNA]</scope>
    <source>
        <strain evidence="2 3">NM62_B4-13</strain>
    </source>
</reference>
<comment type="caution">
    <text evidence="2">The sequence shown here is derived from an EMBL/GenBank/DDBJ whole genome shotgun (WGS) entry which is preliminary data.</text>
</comment>
<dbReference type="EMBL" id="SRYW01000023">
    <property type="protein sequence ID" value="TGY31768.1"/>
    <property type="molecule type" value="Genomic_DNA"/>
</dbReference>
<dbReference type="RefSeq" id="WP_136006975.1">
    <property type="nucleotide sequence ID" value="NZ_SRYW01000023.1"/>
</dbReference>
<name>A0A4S2CSL0_STEMA</name>
<evidence type="ECO:0000313" key="3">
    <source>
        <dbReference type="Proteomes" id="UP000306631"/>
    </source>
</evidence>
<proteinExistence type="predicted"/>
<accession>A0A4S2CSL0</accession>
<evidence type="ECO:0008006" key="4">
    <source>
        <dbReference type="Google" id="ProtNLM"/>
    </source>
</evidence>
<organism evidence="2 3">
    <name type="scientific">Stenotrophomonas maltophilia</name>
    <name type="common">Pseudomonas maltophilia</name>
    <name type="synonym">Xanthomonas maltophilia</name>
    <dbReference type="NCBI Taxonomy" id="40324"/>
    <lineage>
        <taxon>Bacteria</taxon>
        <taxon>Pseudomonadati</taxon>
        <taxon>Pseudomonadota</taxon>
        <taxon>Gammaproteobacteria</taxon>
        <taxon>Lysobacterales</taxon>
        <taxon>Lysobacteraceae</taxon>
        <taxon>Stenotrophomonas</taxon>
        <taxon>Stenotrophomonas maltophilia group</taxon>
    </lineage>
</organism>
<sequence>MKRHARSAARRPHVTIRAMNYLLTGLLGLCTAVAAAGACPALAAPPPLHLPLADGSGAYLRIDSAAGSAQLLSAAGPTDLRVNPTLRDALSRSDTVMALGRHAAATEADGSLLLFISAASRPGAPMGYCGAGQEDGLLLLGVREGALVQLDFILLQSCLDSIDMAIDLADGPVAAFRSLPAPWLVSFAAVEEDRLVQRCVGIRDERLRLEDDCDTAPRTMP</sequence>
<dbReference type="Proteomes" id="UP000306631">
    <property type="component" value="Unassembled WGS sequence"/>
</dbReference>
<evidence type="ECO:0000256" key="1">
    <source>
        <dbReference type="SAM" id="SignalP"/>
    </source>
</evidence>
<feature type="chain" id="PRO_5020711442" description="Secreted protein" evidence="1">
    <location>
        <begin position="44"/>
        <end position="221"/>
    </location>
</feature>
<feature type="signal peptide" evidence="1">
    <location>
        <begin position="1"/>
        <end position="43"/>
    </location>
</feature>
<evidence type="ECO:0000313" key="2">
    <source>
        <dbReference type="EMBL" id="TGY31768.1"/>
    </source>
</evidence>
<protein>
    <recommendedName>
        <fullName evidence="4">Secreted protein</fullName>
    </recommendedName>
</protein>